<dbReference type="PANTHER" id="PTHR41287:SF1">
    <property type="entry name" value="PROTEIN YMFN"/>
    <property type="match status" value="1"/>
</dbReference>
<accession>A0A380DXC5</accession>
<feature type="domain" description="Terminase large subunit-like ATPase" evidence="1">
    <location>
        <begin position="71"/>
        <end position="167"/>
    </location>
</feature>
<organism evidence="2 3">
    <name type="scientific">Staphylococcus aureus</name>
    <dbReference type="NCBI Taxonomy" id="1280"/>
    <lineage>
        <taxon>Bacteria</taxon>
        <taxon>Bacillati</taxon>
        <taxon>Bacillota</taxon>
        <taxon>Bacilli</taxon>
        <taxon>Bacillales</taxon>
        <taxon>Staphylococcaceae</taxon>
        <taxon>Staphylococcus</taxon>
    </lineage>
</organism>
<name>A0A380DXC5_STAAU</name>
<reference evidence="2 3" key="1">
    <citation type="submission" date="2018-06" db="EMBL/GenBank/DDBJ databases">
        <authorList>
            <consortium name="Pathogen Informatics"/>
            <person name="Doyle S."/>
        </authorList>
    </citation>
    <scope>NUCLEOTIDE SEQUENCE [LARGE SCALE GENOMIC DNA]</scope>
    <source>
        <strain evidence="2 3">NCTC6133</strain>
    </source>
</reference>
<evidence type="ECO:0000313" key="2">
    <source>
        <dbReference type="EMBL" id="SUK56958.1"/>
    </source>
</evidence>
<dbReference type="Pfam" id="PF03354">
    <property type="entry name" value="TerL_ATPase"/>
    <property type="match status" value="1"/>
</dbReference>
<evidence type="ECO:0000259" key="1">
    <source>
        <dbReference type="Pfam" id="PF03354"/>
    </source>
</evidence>
<dbReference type="Gene3D" id="3.40.50.300">
    <property type="entry name" value="P-loop containing nucleotide triphosphate hydrolases"/>
    <property type="match status" value="1"/>
</dbReference>
<evidence type="ECO:0000313" key="3">
    <source>
        <dbReference type="Proteomes" id="UP000255091"/>
    </source>
</evidence>
<dbReference type="InterPro" id="IPR027417">
    <property type="entry name" value="P-loop_NTPase"/>
</dbReference>
<dbReference type="InterPro" id="IPR046461">
    <property type="entry name" value="TerL_ATPase"/>
</dbReference>
<sequence length="170" mass="19856">MTDYVTKYAKKVVSGEILASLKNIQVCKRHLSFMENPPNGCHWDNHLSNKAIKFVEMLPDPKTNQPMPLMEFQKFIVGSLYGWRRGQYRMFTKAYISMARKQGKSLIVSGMSVNELLFGQYPKFNRQIYVASSTYKQAQTIFKMASQQVNLMRSKSKFIREKTDVRKDRH</sequence>
<dbReference type="Proteomes" id="UP000255091">
    <property type="component" value="Unassembled WGS sequence"/>
</dbReference>
<dbReference type="AlphaFoldDB" id="A0A380DXC5"/>
<dbReference type="PANTHER" id="PTHR41287">
    <property type="match status" value="1"/>
</dbReference>
<protein>
    <submittedName>
        <fullName evidence="2">Phage Terminase family protein</fullName>
    </submittedName>
</protein>
<dbReference type="EMBL" id="UHAP01000001">
    <property type="protein sequence ID" value="SUK56958.1"/>
    <property type="molecule type" value="Genomic_DNA"/>
</dbReference>
<dbReference type="InterPro" id="IPR005021">
    <property type="entry name" value="Terminase_largesu-like"/>
</dbReference>
<gene>
    <name evidence="2" type="ORF">NCTC6133_02693</name>
</gene>
<proteinExistence type="predicted"/>